<dbReference type="Proteomes" id="UP000770015">
    <property type="component" value="Unassembled WGS sequence"/>
</dbReference>
<dbReference type="AlphaFoldDB" id="A0A9P8VF17"/>
<dbReference type="EMBL" id="JAGSXJ010000008">
    <property type="protein sequence ID" value="KAH6689081.1"/>
    <property type="molecule type" value="Genomic_DNA"/>
</dbReference>
<organism evidence="1 2">
    <name type="scientific">Plectosphaerella plurivora</name>
    <dbReference type="NCBI Taxonomy" id="936078"/>
    <lineage>
        <taxon>Eukaryota</taxon>
        <taxon>Fungi</taxon>
        <taxon>Dikarya</taxon>
        <taxon>Ascomycota</taxon>
        <taxon>Pezizomycotina</taxon>
        <taxon>Sordariomycetes</taxon>
        <taxon>Hypocreomycetidae</taxon>
        <taxon>Glomerellales</taxon>
        <taxon>Plectosphaerellaceae</taxon>
        <taxon>Plectosphaerella</taxon>
    </lineage>
</organism>
<protein>
    <submittedName>
        <fullName evidence="1">Uncharacterized protein</fullName>
    </submittedName>
</protein>
<proteinExistence type="predicted"/>
<name>A0A9P8VF17_9PEZI</name>
<gene>
    <name evidence="1" type="ORF">F5X68DRAFT_204914</name>
</gene>
<dbReference type="OrthoDB" id="3557394at2759"/>
<evidence type="ECO:0000313" key="2">
    <source>
        <dbReference type="Proteomes" id="UP000770015"/>
    </source>
</evidence>
<dbReference type="Pfam" id="PF26639">
    <property type="entry name" value="Het-6_barrel"/>
    <property type="match status" value="1"/>
</dbReference>
<reference evidence="1" key="1">
    <citation type="journal article" date="2021" name="Nat. Commun.">
        <title>Genetic determinants of endophytism in the Arabidopsis root mycobiome.</title>
        <authorList>
            <person name="Mesny F."/>
            <person name="Miyauchi S."/>
            <person name="Thiergart T."/>
            <person name="Pickel B."/>
            <person name="Atanasova L."/>
            <person name="Karlsson M."/>
            <person name="Huettel B."/>
            <person name="Barry K.W."/>
            <person name="Haridas S."/>
            <person name="Chen C."/>
            <person name="Bauer D."/>
            <person name="Andreopoulos W."/>
            <person name="Pangilinan J."/>
            <person name="LaButti K."/>
            <person name="Riley R."/>
            <person name="Lipzen A."/>
            <person name="Clum A."/>
            <person name="Drula E."/>
            <person name="Henrissat B."/>
            <person name="Kohler A."/>
            <person name="Grigoriev I.V."/>
            <person name="Martin F.M."/>
            <person name="Hacquard S."/>
        </authorList>
    </citation>
    <scope>NUCLEOTIDE SEQUENCE</scope>
    <source>
        <strain evidence="1">MPI-SDFR-AT-0117</strain>
    </source>
</reference>
<evidence type="ECO:0000313" key="1">
    <source>
        <dbReference type="EMBL" id="KAH6689081.1"/>
    </source>
</evidence>
<comment type="caution">
    <text evidence="1">The sequence shown here is derived from an EMBL/GenBank/DDBJ whole genome shotgun (WGS) entry which is preliminary data.</text>
</comment>
<keyword evidence="2" id="KW-1185">Reference proteome</keyword>
<accession>A0A9P8VF17</accession>
<sequence length="142" mass="15941">MTKMNVVRVFVELAFKKSARSEHCRRFRREECPGRENLVDFLASGDVGRLQDVRFRKAVMSSMAYRAIYVTEAGRLGLCVPHAEPGDEIWGINGSRVPLVLRPLHLDGALERFNMIGDCLLQGSMDGELVPAGGRARRLRLV</sequence>